<keyword evidence="9" id="KW-0472">Membrane</keyword>
<dbReference type="SUPFAM" id="SSF81502">
    <property type="entry name" value="ISP transmembrane anchor"/>
    <property type="match status" value="1"/>
</dbReference>
<organism evidence="15 16">
    <name type="scientific">Rhynocoris fuscipes</name>
    <dbReference type="NCBI Taxonomy" id="488301"/>
    <lineage>
        <taxon>Eukaryota</taxon>
        <taxon>Metazoa</taxon>
        <taxon>Ecdysozoa</taxon>
        <taxon>Arthropoda</taxon>
        <taxon>Hexapoda</taxon>
        <taxon>Insecta</taxon>
        <taxon>Pterygota</taxon>
        <taxon>Neoptera</taxon>
        <taxon>Paraneoptera</taxon>
        <taxon>Hemiptera</taxon>
        <taxon>Heteroptera</taxon>
        <taxon>Panheteroptera</taxon>
        <taxon>Cimicomorpha</taxon>
        <taxon>Reduviidae</taxon>
        <taxon>Harpactorinae</taxon>
        <taxon>Harpactorini</taxon>
        <taxon>Rhynocoris</taxon>
    </lineage>
</organism>
<keyword evidence="12" id="KW-0679">Respiratory chain</keyword>
<evidence type="ECO:0000259" key="14">
    <source>
        <dbReference type="PROSITE" id="PS51296"/>
    </source>
</evidence>
<name>A0AAW1CX89_9HEMI</name>
<evidence type="ECO:0000256" key="13">
    <source>
        <dbReference type="SAM" id="MobiDB-lite"/>
    </source>
</evidence>
<dbReference type="EMBL" id="JAPXFL010000009">
    <property type="protein sequence ID" value="KAK9502150.1"/>
    <property type="molecule type" value="Genomic_DNA"/>
</dbReference>
<keyword evidence="6" id="KW-1133">Transmembrane helix</keyword>
<evidence type="ECO:0000256" key="5">
    <source>
        <dbReference type="ARBA" id="ARBA00022723"/>
    </source>
</evidence>
<dbReference type="InterPro" id="IPR036922">
    <property type="entry name" value="Rieske_2Fe-2S_sf"/>
</dbReference>
<dbReference type="GO" id="GO:0046872">
    <property type="term" value="F:metal ion binding"/>
    <property type="evidence" value="ECO:0007669"/>
    <property type="project" value="UniProtKB-KW"/>
</dbReference>
<feature type="region of interest" description="Disordered" evidence="13">
    <location>
        <begin position="86"/>
        <end position="105"/>
    </location>
</feature>
<sequence>MAFIRHLVRSNHINVTPTSFAEKSAKSYPFKYINYNVGDAHVSVSSTMKNIRARGDFRVKGRTGVTSSFHSIVRYAHTDIEVPNFDNYRRQSNKDPTQPASKSVDKRRFESYLVPTLGMMGAVYLGKVVLVETVRILSATADVLAMASVEVNLQDIPEGSTKVVKWRGKPLFIRHRTQMQIDKERATPLSALRDPMSDEDRHKNPKWSILIAVCTHLGCVPIPDAGDFGGYYCPCHGSHFDYAGRVRKGPAPLNLEIPPYEFIGDHNIVVG</sequence>
<evidence type="ECO:0000256" key="7">
    <source>
        <dbReference type="ARBA" id="ARBA00023004"/>
    </source>
</evidence>
<dbReference type="PRINTS" id="PR00162">
    <property type="entry name" value="RIESKE"/>
</dbReference>
<dbReference type="InterPro" id="IPR006317">
    <property type="entry name" value="Ubiquinol_cyt_c_Rdtase_Fe-S-su"/>
</dbReference>
<evidence type="ECO:0000256" key="9">
    <source>
        <dbReference type="ARBA" id="ARBA00023136"/>
    </source>
</evidence>
<dbReference type="GO" id="GO:0005743">
    <property type="term" value="C:mitochondrial inner membrane"/>
    <property type="evidence" value="ECO:0007669"/>
    <property type="project" value="UniProtKB-SubCell"/>
</dbReference>
<gene>
    <name evidence="15" type="ORF">O3M35_012737</name>
</gene>
<comment type="catalytic activity">
    <reaction evidence="11">
        <text>a quinol + 2 Fe(III)-[cytochrome c](out) = a quinone + 2 Fe(II)-[cytochrome c](out) + 2 H(+)(out)</text>
        <dbReference type="Rhea" id="RHEA:11484"/>
        <dbReference type="Rhea" id="RHEA-COMP:10350"/>
        <dbReference type="Rhea" id="RHEA-COMP:14399"/>
        <dbReference type="ChEBI" id="CHEBI:15378"/>
        <dbReference type="ChEBI" id="CHEBI:24646"/>
        <dbReference type="ChEBI" id="CHEBI:29033"/>
        <dbReference type="ChEBI" id="CHEBI:29034"/>
        <dbReference type="ChEBI" id="CHEBI:132124"/>
        <dbReference type="EC" id="7.1.1.8"/>
    </reaction>
</comment>
<dbReference type="Proteomes" id="UP001461498">
    <property type="component" value="Unassembled WGS sequence"/>
</dbReference>
<dbReference type="Gene3D" id="2.102.10.10">
    <property type="entry name" value="Rieske [2Fe-2S] iron-sulphur domain"/>
    <property type="match status" value="1"/>
</dbReference>
<evidence type="ECO:0000313" key="15">
    <source>
        <dbReference type="EMBL" id="KAK9502150.1"/>
    </source>
</evidence>
<evidence type="ECO:0000256" key="3">
    <source>
        <dbReference type="ARBA" id="ARBA00022692"/>
    </source>
</evidence>
<protein>
    <recommendedName>
        <fullName evidence="11">Cytochrome b-c1 complex subunit Rieske, mitochondrial</fullName>
        <ecNumber evidence="11">7.1.1.8</ecNumber>
    </recommendedName>
</protein>
<dbReference type="PANTHER" id="PTHR10134">
    <property type="entry name" value="CYTOCHROME B-C1 COMPLEX SUBUNIT RIESKE, MITOCHONDRIAL"/>
    <property type="match status" value="1"/>
</dbReference>
<dbReference type="SUPFAM" id="SSF50022">
    <property type="entry name" value="ISP domain"/>
    <property type="match status" value="1"/>
</dbReference>
<dbReference type="InterPro" id="IPR014349">
    <property type="entry name" value="Rieske_Fe-S_prot"/>
</dbReference>
<dbReference type="InterPro" id="IPR004192">
    <property type="entry name" value="Rieske_TM"/>
</dbReference>
<keyword evidence="12" id="KW-0496">Mitochondrion</keyword>
<dbReference type="NCBIfam" id="TIGR01416">
    <property type="entry name" value="Rieske_proteo"/>
    <property type="match status" value="1"/>
</dbReference>
<dbReference type="InterPro" id="IPR037008">
    <property type="entry name" value="bc1_Rieske_TM_sf"/>
</dbReference>
<keyword evidence="8" id="KW-0411">Iron-sulfur</keyword>
<dbReference type="AlphaFoldDB" id="A0AAW1CX89"/>
<accession>A0AAW1CX89</accession>
<evidence type="ECO:0000256" key="11">
    <source>
        <dbReference type="RuleBase" id="RU004494"/>
    </source>
</evidence>
<evidence type="ECO:0000256" key="12">
    <source>
        <dbReference type="RuleBase" id="RU004495"/>
    </source>
</evidence>
<evidence type="ECO:0000256" key="10">
    <source>
        <dbReference type="ARBA" id="ARBA00023157"/>
    </source>
</evidence>
<dbReference type="GO" id="GO:0008121">
    <property type="term" value="F:quinol-cytochrome-c reductase activity"/>
    <property type="evidence" value="ECO:0007669"/>
    <property type="project" value="UniProtKB-EC"/>
</dbReference>
<keyword evidence="10" id="KW-1015">Disulfide bond</keyword>
<dbReference type="CDD" id="cd03470">
    <property type="entry name" value="Rieske_cytochrome_bc1"/>
    <property type="match status" value="1"/>
</dbReference>
<comment type="cofactor">
    <cofactor evidence="11">
        <name>[2Fe-2S] cluster</name>
        <dbReference type="ChEBI" id="CHEBI:190135"/>
    </cofactor>
    <text evidence="11">Binds 1 [2Fe-2S] cluster per subunit.</text>
</comment>
<keyword evidence="7" id="KW-0408">Iron</keyword>
<keyword evidence="11" id="KW-0249">Electron transport</keyword>
<keyword evidence="4" id="KW-0001">2Fe-2S</keyword>
<dbReference type="InterPro" id="IPR017941">
    <property type="entry name" value="Rieske_2Fe-2S"/>
</dbReference>
<comment type="subcellular location">
    <subcellularLocation>
        <location evidence="1">Membrane</location>
        <topology evidence="1">Single-pass membrane protein</topology>
    </subcellularLocation>
    <subcellularLocation>
        <location evidence="12">Mitochondrion inner membrane</location>
    </subcellularLocation>
</comment>
<comment type="miscellaneous">
    <text evidence="11">The Rieske protein is a high potential 2Fe-2S protein.</text>
</comment>
<reference evidence="15 16" key="1">
    <citation type="submission" date="2022-12" db="EMBL/GenBank/DDBJ databases">
        <title>Chromosome-level genome assembly of true bugs.</title>
        <authorList>
            <person name="Ma L."/>
            <person name="Li H."/>
        </authorList>
    </citation>
    <scope>NUCLEOTIDE SEQUENCE [LARGE SCALE GENOMIC DNA]</scope>
    <source>
        <strain evidence="15">Lab_2022b</strain>
    </source>
</reference>
<dbReference type="EC" id="7.1.1.8" evidence="11"/>
<proteinExistence type="inferred from homology"/>
<keyword evidence="16" id="KW-1185">Reference proteome</keyword>
<keyword evidence="3" id="KW-0812">Transmembrane</keyword>
<evidence type="ECO:0000256" key="6">
    <source>
        <dbReference type="ARBA" id="ARBA00022989"/>
    </source>
</evidence>
<evidence type="ECO:0000256" key="8">
    <source>
        <dbReference type="ARBA" id="ARBA00023014"/>
    </source>
</evidence>
<feature type="domain" description="Rieske" evidence="14">
    <location>
        <begin position="201"/>
        <end position="269"/>
    </location>
</feature>
<keyword evidence="5" id="KW-0479">Metal-binding</keyword>
<comment type="caution">
    <text evidence="15">The sequence shown here is derived from an EMBL/GenBank/DDBJ whole genome shotgun (WGS) entry which is preliminary data.</text>
</comment>
<dbReference type="PROSITE" id="PS51296">
    <property type="entry name" value="RIESKE"/>
    <property type="match status" value="1"/>
</dbReference>
<dbReference type="Gene3D" id="1.20.5.270">
    <property type="entry name" value="Ubiquinol cytochrome reductase, transmembrane domain"/>
    <property type="match status" value="1"/>
</dbReference>
<comment type="similarity">
    <text evidence="2">Belongs to the Rieske iron-sulfur protein family.</text>
</comment>
<dbReference type="GO" id="GO:0051537">
    <property type="term" value="F:2 iron, 2 sulfur cluster binding"/>
    <property type="evidence" value="ECO:0007669"/>
    <property type="project" value="UniProtKB-KW"/>
</dbReference>
<keyword evidence="11" id="KW-0813">Transport</keyword>
<dbReference type="Pfam" id="PF02921">
    <property type="entry name" value="UCR_TM"/>
    <property type="match status" value="1"/>
</dbReference>
<evidence type="ECO:0000256" key="2">
    <source>
        <dbReference type="ARBA" id="ARBA00010651"/>
    </source>
</evidence>
<evidence type="ECO:0000256" key="4">
    <source>
        <dbReference type="ARBA" id="ARBA00022714"/>
    </source>
</evidence>
<dbReference type="Pfam" id="PF00355">
    <property type="entry name" value="Rieske"/>
    <property type="match status" value="1"/>
</dbReference>
<evidence type="ECO:0000256" key="1">
    <source>
        <dbReference type="ARBA" id="ARBA00004167"/>
    </source>
</evidence>
<dbReference type="InterPro" id="IPR005805">
    <property type="entry name" value="Rieske_Fe-S_prot_C"/>
</dbReference>
<dbReference type="FunFam" id="2.102.10.10:FF:000001">
    <property type="entry name" value="Cytochrome b-c1 complex subunit Rieske, mitochondrial"/>
    <property type="match status" value="1"/>
</dbReference>
<evidence type="ECO:0000313" key="16">
    <source>
        <dbReference type="Proteomes" id="UP001461498"/>
    </source>
</evidence>